<name>A0A3S5B5L9_9PLAT</name>
<protein>
    <submittedName>
        <fullName evidence="1">Uncharacterized protein</fullName>
    </submittedName>
</protein>
<reference evidence="1" key="1">
    <citation type="submission" date="2018-11" db="EMBL/GenBank/DDBJ databases">
        <authorList>
            <consortium name="Pathogen Informatics"/>
        </authorList>
    </citation>
    <scope>NUCLEOTIDE SEQUENCE</scope>
</reference>
<proteinExistence type="predicted"/>
<accession>A0A3S5B5L9</accession>
<sequence length="245" mass="26579">MDSCSDDVCHGGTDESLAQFHRGRRTVSRGIFRTIQQSSCNPPSVSGLSAFLSSVITAAHRDACVSTIRGHLRRLPVFEKKQLGQHHTPDPSHGIRCHSLSTGLTCSSLGSKPPGLHKLGGKGHCGGRDVDDNKEGCFDDEEMEGEEASDEAALRYSNLEESIKADTAASDGPLSDVRKRPPEEQINLAGLNERIIPGPLTFSPLFVAHKPDFFLAKVSSTDYKLDCIRITLIYSGQVFGSTWTI</sequence>
<comment type="caution">
    <text evidence="1">The sequence shown here is derived from an EMBL/GenBank/DDBJ whole genome shotgun (WGS) entry which is preliminary data.</text>
</comment>
<dbReference type="Proteomes" id="UP000784294">
    <property type="component" value="Unassembled WGS sequence"/>
</dbReference>
<gene>
    <name evidence="1" type="ORF">PXEA_LOCUS27777</name>
</gene>
<keyword evidence="2" id="KW-1185">Reference proteome</keyword>
<dbReference type="EMBL" id="CAAALY010247465">
    <property type="protein sequence ID" value="VEL34337.1"/>
    <property type="molecule type" value="Genomic_DNA"/>
</dbReference>
<evidence type="ECO:0000313" key="2">
    <source>
        <dbReference type="Proteomes" id="UP000784294"/>
    </source>
</evidence>
<dbReference type="AlphaFoldDB" id="A0A3S5B5L9"/>
<evidence type="ECO:0000313" key="1">
    <source>
        <dbReference type="EMBL" id="VEL34337.1"/>
    </source>
</evidence>
<organism evidence="1 2">
    <name type="scientific">Protopolystoma xenopodis</name>
    <dbReference type="NCBI Taxonomy" id="117903"/>
    <lineage>
        <taxon>Eukaryota</taxon>
        <taxon>Metazoa</taxon>
        <taxon>Spiralia</taxon>
        <taxon>Lophotrochozoa</taxon>
        <taxon>Platyhelminthes</taxon>
        <taxon>Monogenea</taxon>
        <taxon>Polyopisthocotylea</taxon>
        <taxon>Polystomatidea</taxon>
        <taxon>Polystomatidae</taxon>
        <taxon>Protopolystoma</taxon>
    </lineage>
</organism>